<evidence type="ECO:0000313" key="2">
    <source>
        <dbReference type="Proteomes" id="UP000011704"/>
    </source>
</evidence>
<keyword evidence="2" id="KW-1185">Reference proteome</keyword>
<reference evidence="1 2" key="1">
    <citation type="journal article" date="2013" name="Front. Microbiol.">
        <title>The genome of Nitrospina gracilis illuminates the metabolism and evolution of the major marine nitrite oxidizer.</title>
        <authorList>
            <person name="Luecker S."/>
            <person name="Nowka B."/>
            <person name="Rattei T."/>
            <person name="Spieck E."/>
            <person name="and Daims H."/>
        </authorList>
    </citation>
    <scope>NUCLEOTIDE SEQUENCE [LARGE SCALE GENOMIC DNA]</scope>
    <source>
        <strain evidence="1 2">3/211</strain>
    </source>
</reference>
<evidence type="ECO:0000313" key="1">
    <source>
        <dbReference type="EMBL" id="CCQ89615.1"/>
    </source>
</evidence>
<organism evidence="1 2">
    <name type="scientific">Nitrospina gracilis (strain 3/211)</name>
    <dbReference type="NCBI Taxonomy" id="1266370"/>
    <lineage>
        <taxon>Bacteria</taxon>
        <taxon>Pseudomonadati</taxon>
        <taxon>Nitrospinota/Tectimicrobiota group</taxon>
        <taxon>Nitrospinota</taxon>
        <taxon>Nitrospinia</taxon>
        <taxon>Nitrospinales</taxon>
        <taxon>Nitrospinaceae</taxon>
        <taxon>Nitrospina</taxon>
    </lineage>
</organism>
<comment type="caution">
    <text evidence="1">The sequence shown here is derived from an EMBL/GenBank/DDBJ whole genome shotgun (WGS) entry which is preliminary data.</text>
</comment>
<dbReference type="AlphaFoldDB" id="M1YVI9"/>
<name>M1YVI9_NITG3</name>
<dbReference type="Proteomes" id="UP000011704">
    <property type="component" value="Unassembled WGS sequence"/>
</dbReference>
<dbReference type="InParanoid" id="M1YVI9"/>
<dbReference type="HOGENOM" id="CLU_2992104_0_0_0"/>
<protein>
    <submittedName>
        <fullName evidence="1">Uncharacterized protein</fullName>
    </submittedName>
</protein>
<gene>
    <name evidence="1" type="ORF">NITGR_140012</name>
</gene>
<accession>M1YVI9</accession>
<proteinExistence type="predicted"/>
<sequence length="57" mass="6549">MHFLLIRKKWALCSSYNEILTIISYSLWGATLKRFVKKSNGMQTFIGVGPPFNKGKK</sequence>
<dbReference type="EMBL" id="CAQJ01000016">
    <property type="protein sequence ID" value="CCQ89615.1"/>
    <property type="molecule type" value="Genomic_DNA"/>
</dbReference>